<protein>
    <submittedName>
        <fullName evidence="2">Uncharacterized protein</fullName>
    </submittedName>
</protein>
<evidence type="ECO:0000313" key="2">
    <source>
        <dbReference type="EMBL" id="GJT63735.1"/>
    </source>
</evidence>
<sequence>MTSEENKDAYKVFIERSMNDFLKIYGTVKEYYDSLNSQYRYILLEQWYVVEVFICGLAWELGNNVRLFKHKSLSYAYCLALLEEVVLDELCKEIIEDSNGNEKDWEYVMDHDAIWKDNVRRVDGRFNFSERDGSTNFNKLVEMYNGTYEDNKVEDDDFVLCDKFDIWKWPKRKTIIGPKCNLKYGRWKFDIWKWPKWNPSYYYYLYVFWVLITPPPSQVMVALVISISSDVSVESVGSYSPRVILIGSISVEILVALEVGTAIVSSPARMLDLDTHSTSKADLLESLPPPVSVAPMVLPFLCSNPIQNIPTAPILPAPSAIFTPSSEFPLAHVVAPLRIR</sequence>
<feature type="transmembrane region" description="Helical" evidence="1">
    <location>
        <begin position="239"/>
        <end position="264"/>
    </location>
</feature>
<comment type="caution">
    <text evidence="2">The sequence shown here is derived from an EMBL/GenBank/DDBJ whole genome shotgun (WGS) entry which is preliminary data.</text>
</comment>
<dbReference type="EMBL" id="BQNB010017485">
    <property type="protein sequence ID" value="GJT63735.1"/>
    <property type="molecule type" value="Genomic_DNA"/>
</dbReference>
<feature type="transmembrane region" description="Helical" evidence="1">
    <location>
        <begin position="203"/>
        <end position="227"/>
    </location>
</feature>
<keyword evidence="1" id="KW-0812">Transmembrane</keyword>
<proteinExistence type="predicted"/>
<evidence type="ECO:0000256" key="1">
    <source>
        <dbReference type="SAM" id="Phobius"/>
    </source>
</evidence>
<keyword evidence="1" id="KW-1133">Transmembrane helix</keyword>
<keyword evidence="3" id="KW-1185">Reference proteome</keyword>
<dbReference type="Proteomes" id="UP001151760">
    <property type="component" value="Unassembled WGS sequence"/>
</dbReference>
<evidence type="ECO:0000313" key="3">
    <source>
        <dbReference type="Proteomes" id="UP001151760"/>
    </source>
</evidence>
<accession>A0ABQ5FLA1</accession>
<name>A0ABQ5FLA1_9ASTR</name>
<reference evidence="2" key="2">
    <citation type="submission" date="2022-01" db="EMBL/GenBank/DDBJ databases">
        <authorList>
            <person name="Yamashiro T."/>
            <person name="Shiraishi A."/>
            <person name="Satake H."/>
            <person name="Nakayama K."/>
        </authorList>
    </citation>
    <scope>NUCLEOTIDE SEQUENCE</scope>
</reference>
<gene>
    <name evidence="2" type="ORF">Tco_1015215</name>
</gene>
<keyword evidence="1" id="KW-0472">Membrane</keyword>
<reference evidence="2" key="1">
    <citation type="journal article" date="2022" name="Int. J. Mol. Sci.">
        <title>Draft Genome of Tanacetum Coccineum: Genomic Comparison of Closely Related Tanacetum-Family Plants.</title>
        <authorList>
            <person name="Yamashiro T."/>
            <person name="Shiraishi A."/>
            <person name="Nakayama K."/>
            <person name="Satake H."/>
        </authorList>
    </citation>
    <scope>NUCLEOTIDE SEQUENCE</scope>
</reference>
<organism evidence="2 3">
    <name type="scientific">Tanacetum coccineum</name>
    <dbReference type="NCBI Taxonomy" id="301880"/>
    <lineage>
        <taxon>Eukaryota</taxon>
        <taxon>Viridiplantae</taxon>
        <taxon>Streptophyta</taxon>
        <taxon>Embryophyta</taxon>
        <taxon>Tracheophyta</taxon>
        <taxon>Spermatophyta</taxon>
        <taxon>Magnoliopsida</taxon>
        <taxon>eudicotyledons</taxon>
        <taxon>Gunneridae</taxon>
        <taxon>Pentapetalae</taxon>
        <taxon>asterids</taxon>
        <taxon>campanulids</taxon>
        <taxon>Asterales</taxon>
        <taxon>Asteraceae</taxon>
        <taxon>Asteroideae</taxon>
        <taxon>Anthemideae</taxon>
        <taxon>Anthemidinae</taxon>
        <taxon>Tanacetum</taxon>
    </lineage>
</organism>